<evidence type="ECO:0000313" key="2">
    <source>
        <dbReference type="Proteomes" id="UP000178606"/>
    </source>
</evidence>
<protein>
    <submittedName>
        <fullName evidence="1">Uncharacterized protein</fullName>
    </submittedName>
</protein>
<evidence type="ECO:0000313" key="1">
    <source>
        <dbReference type="EMBL" id="OGG43578.1"/>
    </source>
</evidence>
<sequence length="172" mass="18379">MIGCGEGDVGTVQDLGAITVRAPSAWKAEAPTSGMRKAQYSLPKAEGDAGDAELVVYYFGQGQGGGVEDNIERWYGQFEQPDGGASKDKAKVNKRTVAGMPVTTVDVGGTYAPGSMNPMMPHGPAPRPGYRMLAAIVETAQGPYFFKLTGPEKTVEKWRGSFDGFIDRIKKK</sequence>
<name>A0A1F6C3D9_HANXR</name>
<dbReference type="AlphaFoldDB" id="A0A1F6C3D9"/>
<proteinExistence type="predicted"/>
<dbReference type="EMBL" id="MFKF01000431">
    <property type="protein sequence ID" value="OGG43578.1"/>
    <property type="molecule type" value="Genomic_DNA"/>
</dbReference>
<comment type="caution">
    <text evidence="1">The sequence shown here is derived from an EMBL/GenBank/DDBJ whole genome shotgun (WGS) entry which is preliminary data.</text>
</comment>
<organism evidence="1 2">
    <name type="scientific">Handelsmanbacteria sp. (strain RIFCSPLOWO2_12_FULL_64_10)</name>
    <dbReference type="NCBI Taxonomy" id="1817868"/>
    <lineage>
        <taxon>Bacteria</taxon>
        <taxon>Candidatus Handelsmaniibacteriota</taxon>
    </lineage>
</organism>
<gene>
    <name evidence="1" type="ORF">A3F84_15610</name>
</gene>
<accession>A0A1F6C3D9</accession>
<reference evidence="1 2" key="1">
    <citation type="journal article" date="2016" name="Nat. Commun.">
        <title>Thousands of microbial genomes shed light on interconnected biogeochemical processes in an aquifer system.</title>
        <authorList>
            <person name="Anantharaman K."/>
            <person name="Brown C.T."/>
            <person name="Hug L.A."/>
            <person name="Sharon I."/>
            <person name="Castelle C.J."/>
            <person name="Probst A.J."/>
            <person name="Thomas B.C."/>
            <person name="Singh A."/>
            <person name="Wilkins M.J."/>
            <person name="Karaoz U."/>
            <person name="Brodie E.L."/>
            <person name="Williams K.H."/>
            <person name="Hubbard S.S."/>
            <person name="Banfield J.F."/>
        </authorList>
    </citation>
    <scope>NUCLEOTIDE SEQUENCE [LARGE SCALE GENOMIC DNA]</scope>
    <source>
        <strain evidence="2">RIFCSPLOWO2_12_FULL_64_10</strain>
    </source>
</reference>
<dbReference type="Proteomes" id="UP000178606">
    <property type="component" value="Unassembled WGS sequence"/>
</dbReference>